<evidence type="ECO:0000313" key="2">
    <source>
        <dbReference type="Proteomes" id="UP000751224"/>
    </source>
</evidence>
<dbReference type="AlphaFoldDB" id="A0A943EHU1"/>
<gene>
    <name evidence="1" type="ORF">KHX14_05205</name>
</gene>
<name>A0A943EHU1_9FIRM</name>
<dbReference type="Proteomes" id="UP000751224">
    <property type="component" value="Unassembled WGS sequence"/>
</dbReference>
<dbReference type="RefSeq" id="WP_303886786.1">
    <property type="nucleotide sequence ID" value="NZ_JAGZCC010000023.1"/>
</dbReference>
<organism evidence="1 2">
    <name type="scientific">Thomasclavelia spiroformis</name>
    <dbReference type="NCBI Taxonomy" id="29348"/>
    <lineage>
        <taxon>Bacteria</taxon>
        <taxon>Bacillati</taxon>
        <taxon>Bacillota</taxon>
        <taxon>Erysipelotrichia</taxon>
        <taxon>Erysipelotrichales</taxon>
        <taxon>Coprobacillaceae</taxon>
        <taxon>Thomasclavelia</taxon>
    </lineage>
</organism>
<comment type="caution">
    <text evidence="1">The sequence shown here is derived from an EMBL/GenBank/DDBJ whole genome shotgun (WGS) entry which is preliminary data.</text>
</comment>
<dbReference type="EMBL" id="JAGZCC010000023">
    <property type="protein sequence ID" value="MBS5588201.1"/>
    <property type="molecule type" value="Genomic_DNA"/>
</dbReference>
<sequence>MVGQQRGMTWDELKKETETLEFLIRRIANFSSEDIKTINIFIAGMEMQKVLDQNT</sequence>
<protein>
    <submittedName>
        <fullName evidence="1">Uncharacterized protein</fullName>
    </submittedName>
</protein>
<evidence type="ECO:0000313" key="1">
    <source>
        <dbReference type="EMBL" id="MBS5588201.1"/>
    </source>
</evidence>
<proteinExistence type="predicted"/>
<reference evidence="1" key="1">
    <citation type="submission" date="2021-02" db="EMBL/GenBank/DDBJ databases">
        <title>Infant gut strain persistence is associated with maternal origin, phylogeny, and functional potential including surface adhesion and iron acquisition.</title>
        <authorList>
            <person name="Lou Y.C."/>
        </authorList>
    </citation>
    <scope>NUCLEOTIDE SEQUENCE</scope>
    <source>
        <strain evidence="1">L3_108_000G1_dasL3_108_000G1_metabat.metabat.11</strain>
    </source>
</reference>
<accession>A0A943EHU1</accession>